<keyword evidence="2" id="KW-0560">Oxidoreductase</keyword>
<evidence type="ECO:0000256" key="3">
    <source>
        <dbReference type="ARBA" id="ARBA00023052"/>
    </source>
</evidence>
<dbReference type="PANTHER" id="PTHR43257:SF2">
    <property type="entry name" value="PYRUVATE DEHYDROGENASE E1 COMPONENT SUBUNIT BETA"/>
    <property type="match status" value="1"/>
</dbReference>
<protein>
    <submittedName>
        <fullName evidence="5">Transketolase central region</fullName>
    </submittedName>
</protein>
<dbReference type="SUPFAM" id="SSF52518">
    <property type="entry name" value="Thiamin diphosphate-binding fold (THDP-binding)"/>
    <property type="match status" value="1"/>
</dbReference>
<name>A0A212JXX4_9DELT</name>
<dbReference type="Pfam" id="PF02779">
    <property type="entry name" value="Transket_pyr"/>
    <property type="match status" value="1"/>
</dbReference>
<feature type="domain" description="Transketolase-like pyrimidine-binding" evidence="4">
    <location>
        <begin position="5"/>
        <end position="184"/>
    </location>
</feature>
<comment type="cofactor">
    <cofactor evidence="1">
        <name>thiamine diphosphate</name>
        <dbReference type="ChEBI" id="CHEBI:58937"/>
    </cofactor>
</comment>
<dbReference type="SUPFAM" id="SSF52922">
    <property type="entry name" value="TK C-terminal domain-like"/>
    <property type="match status" value="1"/>
</dbReference>
<dbReference type="InterPro" id="IPR009014">
    <property type="entry name" value="Transketo_C/PFOR_II"/>
</dbReference>
<evidence type="ECO:0000313" key="5">
    <source>
        <dbReference type="EMBL" id="SBW04311.1"/>
    </source>
</evidence>
<proteinExistence type="predicted"/>
<dbReference type="Gene3D" id="3.40.50.920">
    <property type="match status" value="1"/>
</dbReference>
<dbReference type="InterPro" id="IPR033248">
    <property type="entry name" value="Transketolase_C"/>
</dbReference>
<dbReference type="SMART" id="SM00861">
    <property type="entry name" value="Transket_pyr"/>
    <property type="match status" value="1"/>
</dbReference>
<dbReference type="Pfam" id="PF02780">
    <property type="entry name" value="Transketolase_C"/>
    <property type="match status" value="1"/>
</dbReference>
<dbReference type="Gene3D" id="3.40.50.970">
    <property type="match status" value="1"/>
</dbReference>
<dbReference type="EMBL" id="FLUQ01000002">
    <property type="protein sequence ID" value="SBW04311.1"/>
    <property type="molecule type" value="Genomic_DNA"/>
</dbReference>
<evidence type="ECO:0000259" key="4">
    <source>
        <dbReference type="SMART" id="SM00861"/>
    </source>
</evidence>
<sequence length="328" mass="34913">MSRSLFLNRAIAEAVRLEMERDDTIILLGEDIINKGGGLSIFLGVPEAFPGRCLDMPICESGFSHFANGAALAGLRPIVDLMFSDFGFVAGDAIVSNAAKFRFNSLGRLSVPVTFVMANGGRGTYGSVGSGSTHSQCSESWFSNVPGLKIVAPYYADDALGLMRSAIRDNDAVLFLYHEGSLGVKCPVPDVQEPIPLARAARVRREGKDITVVAIQSMVPIVEKAAETLAAEGISVEIIDPRVLIPFDEEALLRSIAKTGRLLIVHEAPVRGGCGGEIAAIAAEKGFDSLKKPIRRIGSLNSPIPSGVAEHLMVPKMEDVINGVKSLL</sequence>
<dbReference type="GO" id="GO:0016491">
    <property type="term" value="F:oxidoreductase activity"/>
    <property type="evidence" value="ECO:0007669"/>
    <property type="project" value="UniProtKB-KW"/>
</dbReference>
<dbReference type="PANTHER" id="PTHR43257">
    <property type="entry name" value="PYRUVATE DEHYDROGENASE E1 COMPONENT BETA SUBUNIT"/>
    <property type="match status" value="1"/>
</dbReference>
<dbReference type="InterPro" id="IPR005475">
    <property type="entry name" value="Transketolase-like_Pyr-bd"/>
</dbReference>
<dbReference type="InterPro" id="IPR029061">
    <property type="entry name" value="THDP-binding"/>
</dbReference>
<keyword evidence="3" id="KW-0786">Thiamine pyrophosphate</keyword>
<gene>
    <name evidence="5" type="ORF">KL86DPRO_20294</name>
</gene>
<organism evidence="5">
    <name type="scientific">uncultured delta proteobacterium</name>
    <dbReference type="NCBI Taxonomy" id="34034"/>
    <lineage>
        <taxon>Bacteria</taxon>
        <taxon>Deltaproteobacteria</taxon>
        <taxon>environmental samples</taxon>
    </lineage>
</organism>
<reference evidence="5" key="1">
    <citation type="submission" date="2016-04" db="EMBL/GenBank/DDBJ databases">
        <authorList>
            <person name="Evans L.H."/>
            <person name="Alamgir A."/>
            <person name="Owens N."/>
            <person name="Weber N.D."/>
            <person name="Virtaneva K."/>
            <person name="Barbian K."/>
            <person name="Babar A."/>
            <person name="Rosenke K."/>
        </authorList>
    </citation>
    <scope>NUCLEOTIDE SEQUENCE</scope>
    <source>
        <strain evidence="5">86</strain>
    </source>
</reference>
<dbReference type="AlphaFoldDB" id="A0A212JXX4"/>
<accession>A0A212JXX4</accession>
<evidence type="ECO:0000256" key="1">
    <source>
        <dbReference type="ARBA" id="ARBA00001964"/>
    </source>
</evidence>
<evidence type="ECO:0000256" key="2">
    <source>
        <dbReference type="ARBA" id="ARBA00023002"/>
    </source>
</evidence>